<gene>
    <name evidence="15" type="ORF">LMH87_010505</name>
</gene>
<dbReference type="Proteomes" id="UP001144673">
    <property type="component" value="Chromosome 5"/>
</dbReference>
<feature type="region of interest" description="Disordered" evidence="12">
    <location>
        <begin position="348"/>
        <end position="449"/>
    </location>
</feature>
<keyword evidence="16" id="KW-1185">Reference proteome</keyword>
<feature type="domain" description="Auxiliary Activity family 9 catalytic" evidence="14">
    <location>
        <begin position="16"/>
        <end position="225"/>
    </location>
</feature>
<dbReference type="GO" id="GO:0005576">
    <property type="term" value="C:extracellular region"/>
    <property type="evidence" value="ECO:0007669"/>
    <property type="project" value="UniProtKB-SubCell"/>
</dbReference>
<feature type="compositionally biased region" description="Low complexity" evidence="12">
    <location>
        <begin position="363"/>
        <end position="375"/>
    </location>
</feature>
<name>A0A9W8QG71_AKAMU</name>
<accession>A0A9W8QG71</accession>
<dbReference type="KEGG" id="amus:LMH87_010505"/>
<feature type="compositionally biased region" description="Polar residues" evidence="12">
    <location>
        <begin position="413"/>
        <end position="448"/>
    </location>
</feature>
<dbReference type="Pfam" id="PF03443">
    <property type="entry name" value="AA9"/>
    <property type="match status" value="1"/>
</dbReference>
<evidence type="ECO:0000256" key="4">
    <source>
        <dbReference type="ARBA" id="ARBA00022729"/>
    </source>
</evidence>
<evidence type="ECO:0000259" key="14">
    <source>
        <dbReference type="Pfam" id="PF03443"/>
    </source>
</evidence>
<keyword evidence="7" id="KW-0119">Carbohydrate metabolism</keyword>
<evidence type="ECO:0000313" key="16">
    <source>
        <dbReference type="Proteomes" id="UP001144673"/>
    </source>
</evidence>
<dbReference type="InterPro" id="IPR049892">
    <property type="entry name" value="AA9"/>
</dbReference>
<comment type="cofactor">
    <cofactor evidence="1">
        <name>Cu(2+)</name>
        <dbReference type="ChEBI" id="CHEBI:29036"/>
    </cofactor>
</comment>
<dbReference type="GO" id="GO:0030245">
    <property type="term" value="P:cellulose catabolic process"/>
    <property type="evidence" value="ECO:0007669"/>
    <property type="project" value="UniProtKB-KW"/>
</dbReference>
<dbReference type="AlphaFoldDB" id="A0A9W8QG71"/>
<dbReference type="PANTHER" id="PTHR33353:SF32">
    <property type="entry name" value="ENDO-BETA-1,4-GLUCANASE D"/>
    <property type="match status" value="1"/>
</dbReference>
<dbReference type="PANTHER" id="PTHR33353">
    <property type="entry name" value="PUTATIVE (AFU_ORTHOLOGUE AFUA_1G12560)-RELATED"/>
    <property type="match status" value="1"/>
</dbReference>
<dbReference type="EMBL" id="JAJHUN010000008">
    <property type="protein sequence ID" value="KAJ4154041.1"/>
    <property type="molecule type" value="Genomic_DNA"/>
</dbReference>
<organism evidence="15 16">
    <name type="scientific">Akanthomyces muscarius</name>
    <name type="common">Entomopathogenic fungus</name>
    <name type="synonym">Lecanicillium muscarium</name>
    <dbReference type="NCBI Taxonomy" id="2231603"/>
    <lineage>
        <taxon>Eukaryota</taxon>
        <taxon>Fungi</taxon>
        <taxon>Dikarya</taxon>
        <taxon>Ascomycota</taxon>
        <taxon>Pezizomycotina</taxon>
        <taxon>Sordariomycetes</taxon>
        <taxon>Hypocreomycetidae</taxon>
        <taxon>Hypocreales</taxon>
        <taxon>Cordycipitaceae</taxon>
        <taxon>Akanthomyces</taxon>
    </lineage>
</organism>
<dbReference type="CDD" id="cd11618">
    <property type="entry name" value="ChtBD1_1"/>
    <property type="match status" value="1"/>
</dbReference>
<dbReference type="CDD" id="cd21175">
    <property type="entry name" value="LPMO_AA9"/>
    <property type="match status" value="1"/>
</dbReference>
<evidence type="ECO:0000256" key="7">
    <source>
        <dbReference type="ARBA" id="ARBA00023277"/>
    </source>
</evidence>
<evidence type="ECO:0000256" key="8">
    <source>
        <dbReference type="ARBA" id="ARBA00023326"/>
    </source>
</evidence>
<comment type="caution">
    <text evidence="15">The sequence shown here is derived from an EMBL/GenBank/DDBJ whole genome shotgun (WGS) entry which is preliminary data.</text>
</comment>
<dbReference type="RefSeq" id="XP_056054699.1">
    <property type="nucleotide sequence ID" value="XM_056197674.1"/>
</dbReference>
<dbReference type="GeneID" id="80897664"/>
<keyword evidence="8" id="KW-0624">Polysaccharide degradation</keyword>
<feature type="chain" id="PRO_5040809044" description="lytic cellulose monooxygenase (C4-dehydrogenating)" evidence="13">
    <location>
        <begin position="16"/>
        <end position="494"/>
    </location>
</feature>
<comment type="subcellular location">
    <subcellularLocation>
        <location evidence="2">Secreted</location>
    </subcellularLocation>
</comment>
<comment type="catalytic activity">
    <reaction evidence="10">
        <text>[(1-&gt;4)-beta-D-glucosyl]n+m + reduced acceptor + O2 = 4-dehydro-beta-D-glucosyl-[(1-&gt;4)-beta-D-glucosyl]n-1 + [(1-&gt;4)-beta-D-glucosyl]m + acceptor + H2O.</text>
        <dbReference type="EC" id="1.14.99.56"/>
    </reaction>
</comment>
<keyword evidence="3" id="KW-0964">Secreted</keyword>
<evidence type="ECO:0000256" key="1">
    <source>
        <dbReference type="ARBA" id="ARBA00001973"/>
    </source>
</evidence>
<evidence type="ECO:0000256" key="2">
    <source>
        <dbReference type="ARBA" id="ARBA00004613"/>
    </source>
</evidence>
<dbReference type="InterPro" id="IPR005103">
    <property type="entry name" value="AA9_LPMO"/>
</dbReference>
<comment type="similarity">
    <text evidence="9">Belongs to the polysaccharide monooxygenase AA9 family.</text>
</comment>
<feature type="signal peptide" evidence="13">
    <location>
        <begin position="1"/>
        <end position="15"/>
    </location>
</feature>
<evidence type="ECO:0000313" key="15">
    <source>
        <dbReference type="EMBL" id="KAJ4154041.1"/>
    </source>
</evidence>
<evidence type="ECO:0000256" key="6">
    <source>
        <dbReference type="ARBA" id="ARBA00023157"/>
    </source>
</evidence>
<protein>
    <recommendedName>
        <fullName evidence="11">lytic cellulose monooxygenase (C4-dehydrogenating)</fullName>
        <ecNumber evidence="11">1.14.99.56</ecNumber>
    </recommendedName>
</protein>
<evidence type="ECO:0000256" key="10">
    <source>
        <dbReference type="ARBA" id="ARBA00045077"/>
    </source>
</evidence>
<keyword evidence="6" id="KW-1015">Disulfide bond</keyword>
<evidence type="ECO:0000256" key="11">
    <source>
        <dbReference type="ARBA" id="ARBA00047174"/>
    </source>
</evidence>
<dbReference type="Gene3D" id="2.70.50.70">
    <property type="match status" value="1"/>
</dbReference>
<evidence type="ECO:0000256" key="3">
    <source>
        <dbReference type="ARBA" id="ARBA00022525"/>
    </source>
</evidence>
<evidence type="ECO:0000256" key="9">
    <source>
        <dbReference type="ARBA" id="ARBA00044502"/>
    </source>
</evidence>
<keyword evidence="4 13" id="KW-0732">Signal</keyword>
<sequence>MKLLSILALASAATAHTMFTTFFIDGKNQGDGTCVRMPKDGATGTRPIYPITGDDMACGYDGRDPVPFVCPASSGAKLTFEFRLWPDYQQPGALDPGHKGPCAVYVKRVDDMFADAAAGDGWLKIWDDGYDSKTQEWCTDRLIAHDGLLSVDLPTGLAPGYYLVRPEILALHFAHKGDPQFYLGCAQIFIQDGPVGATVPKDNMVSIPGYVDADTPGLGFDIYKDVLPAYPMPGPDVYAPTANAAAASKASLKQVSLAKGTVPQSCLLKNANWCAQEVPRYTDQDGCWAAVKDCYAQSKRCWDSAPASGSANCYTWSDYCTAMNDACEREEFDGPAAFEGKEKFVATPGEIPAPWNEKSPEETSTSTGTSTSTSSKVSGGHEPTTVRTEVRSSSSSSSSKTADSPGKIKTVMETPSKTAAESSKSTQATKTTETGDMSSGLPRQTSTHGKCGPEFGQTCSGSAFGDCCSKNGECGRKARHCACGCVAGYGSCWE</sequence>
<reference evidence="15" key="1">
    <citation type="journal article" date="2023" name="Access Microbiol">
        <title>De-novo genome assembly for Akanthomyces muscarius, a biocontrol agent of insect agricultural pests.</title>
        <authorList>
            <person name="Erdos Z."/>
            <person name="Studholme D.J."/>
            <person name="Raymond B."/>
            <person name="Sharma M."/>
        </authorList>
    </citation>
    <scope>NUCLEOTIDE SEQUENCE</scope>
    <source>
        <strain evidence="15">Ve6</strain>
    </source>
</reference>
<evidence type="ECO:0000256" key="5">
    <source>
        <dbReference type="ARBA" id="ARBA00023001"/>
    </source>
</evidence>
<keyword evidence="5" id="KW-0136">Cellulose degradation</keyword>
<evidence type="ECO:0000256" key="12">
    <source>
        <dbReference type="SAM" id="MobiDB-lite"/>
    </source>
</evidence>
<dbReference type="EC" id="1.14.99.56" evidence="11"/>
<evidence type="ECO:0000256" key="13">
    <source>
        <dbReference type="SAM" id="SignalP"/>
    </source>
</evidence>
<proteinExistence type="inferred from homology"/>